<organism evidence="13 14">
    <name type="scientific">Silvimonas amylolytica</name>
    <dbReference type="NCBI Taxonomy" id="449663"/>
    <lineage>
        <taxon>Bacteria</taxon>
        <taxon>Pseudomonadati</taxon>
        <taxon>Pseudomonadota</taxon>
        <taxon>Betaproteobacteria</taxon>
        <taxon>Neisseriales</taxon>
        <taxon>Chitinibacteraceae</taxon>
        <taxon>Silvimonas</taxon>
    </lineage>
</organism>
<dbReference type="InterPro" id="IPR006276">
    <property type="entry name" value="Cobalamin-indep_Met_synthase"/>
</dbReference>
<feature type="binding site" evidence="10">
    <location>
        <position position="600"/>
    </location>
    <ligand>
        <name>L-homocysteine</name>
        <dbReference type="ChEBI" id="CHEBI:58199"/>
    </ligand>
</feature>
<dbReference type="Gene3D" id="3.20.20.210">
    <property type="match status" value="2"/>
</dbReference>
<feature type="domain" description="Cobalamin-independent methionine synthase MetE N-terminal" evidence="12">
    <location>
        <begin position="4"/>
        <end position="310"/>
    </location>
</feature>
<gene>
    <name evidence="10 13" type="primary">metE</name>
    <name evidence="13" type="ORF">GCM10010971_34980</name>
</gene>
<dbReference type="NCBIfam" id="TIGR01371">
    <property type="entry name" value="met_syn_B12ind"/>
    <property type="match status" value="1"/>
</dbReference>
<comment type="cofactor">
    <cofactor evidence="10">
        <name>Zn(2+)</name>
        <dbReference type="ChEBI" id="CHEBI:29105"/>
    </cofactor>
    <text evidence="10">Binds 1 zinc ion per subunit.</text>
</comment>
<evidence type="ECO:0000256" key="5">
    <source>
        <dbReference type="ARBA" id="ARBA00022605"/>
    </source>
</evidence>
<evidence type="ECO:0000256" key="3">
    <source>
        <dbReference type="ARBA" id="ARBA00009553"/>
    </source>
</evidence>
<feature type="binding site" evidence="10">
    <location>
        <position position="112"/>
    </location>
    <ligand>
        <name>5-methyltetrahydropteroyltri-L-glutamate</name>
        <dbReference type="ChEBI" id="CHEBI:58207"/>
    </ligand>
</feature>
<keyword evidence="10" id="KW-0677">Repeat</keyword>
<evidence type="ECO:0000256" key="9">
    <source>
        <dbReference type="ARBA" id="ARBA00023167"/>
    </source>
</evidence>
<feature type="domain" description="Cobalamin-independent methionine synthase MetE C-terminal/archaeal" evidence="11">
    <location>
        <begin position="427"/>
        <end position="749"/>
    </location>
</feature>
<dbReference type="CDD" id="cd03312">
    <property type="entry name" value="CIMS_N_terminal_like"/>
    <property type="match status" value="1"/>
</dbReference>
<keyword evidence="7 10" id="KW-0479">Metal-binding</keyword>
<dbReference type="SUPFAM" id="SSF51726">
    <property type="entry name" value="UROD/MetE-like"/>
    <property type="match status" value="2"/>
</dbReference>
<keyword evidence="4 10" id="KW-0489">Methyltransferase</keyword>
<comment type="pathway">
    <text evidence="2 10">Amino-acid biosynthesis; L-methionine biosynthesis via de novo pathway; L-methionine from L-homocysteine (MetE route): step 1/1.</text>
</comment>
<evidence type="ECO:0000259" key="11">
    <source>
        <dbReference type="Pfam" id="PF01717"/>
    </source>
</evidence>
<dbReference type="InterPro" id="IPR002629">
    <property type="entry name" value="Met_Synth_C/arc"/>
</dbReference>
<accession>A0ABQ2PPZ2</accession>
<feature type="binding site" evidence="10">
    <location>
        <position position="485"/>
    </location>
    <ligand>
        <name>L-methionine</name>
        <dbReference type="ChEBI" id="CHEBI:57844"/>
    </ligand>
</feature>
<evidence type="ECO:0000256" key="10">
    <source>
        <dbReference type="HAMAP-Rule" id="MF_00172"/>
    </source>
</evidence>
<keyword evidence="14" id="KW-1185">Reference proteome</keyword>
<evidence type="ECO:0000256" key="2">
    <source>
        <dbReference type="ARBA" id="ARBA00004681"/>
    </source>
</evidence>
<feature type="binding site" evidence="10">
    <location>
        <position position="727"/>
    </location>
    <ligand>
        <name>Zn(2+)</name>
        <dbReference type="ChEBI" id="CHEBI:29105"/>
        <note>catalytic</note>
    </ligand>
</feature>
<sequence>MTKAHVLGFPRIGAQRELKFAQEKFWRGDIDEAALTKTGADLRRTHWAWQREAGLDFVAAGDFAWYDQMLNTSVLLGAIPARFGFDAQKLTLKQYFELARGNAGQPALEMTKWFDTNYHYLVPELDAETRFDGGVDWFFYEVDEARSQGHNVKPVLIGPLTFLFLAKSKTPGLDTLSLLGRVVPAYRRILEKLAARGVEWVQIDEPILALELPQAWVEGFAPVYREFSQAGLKILLGTYFESVADHAALLASLPVAGVHLDLVRAPQQLDAFLATWPADKVLSLGVVDGRNIWANDLTASLATLQHARAQLGDKLWVASSSSLLHSPVDLGHETALDRELISWLAFARQKLSEVANLKRGLTEGTNSIGAILAASDAAQASRRSSTRIHQPAVKARVAALQARDSQRASVFGVRQQKQQAWLNLPPLPTTTIGSFPQTAEIRAARAAFKRGDLPEADYRAAMQAEIRLVVEKQEQLGIDVLVHGEPERNDMVEYFGEQLSGFAFTRNGWVQSYGSRCVKPPVLFGDVSRPTPMTVAWSQYAQSLTSKPMKGMLTGPVTILQWSFVRNDLPRSEITTQIALAIRDEVVDLEQAGIRVIQIDEPAFREGLPLKKRDWFKYLDWAGQAFRVSASGVEDETQIHTHMCYSEFNDILPAIAALDADVITIETSRSDMELLAGFGEFAYPNEIGPGVYDIHSPRVPPVDDMLRLIRKAAEVVPAERLWINPDCGLKTRGWPETEAALSTMLDATRRARAELARDGKLAADNSPYRAHEHSGNCDCAH</sequence>
<dbReference type="Proteomes" id="UP000621859">
    <property type="component" value="Unassembled WGS sequence"/>
</dbReference>
<feature type="binding site" evidence="10">
    <location>
        <position position="485"/>
    </location>
    <ligand>
        <name>L-homocysteine</name>
        <dbReference type="ChEBI" id="CHEBI:58199"/>
    </ligand>
</feature>
<keyword evidence="8 10" id="KW-0862">Zinc</keyword>
<feature type="binding site" evidence="10">
    <location>
        <position position="666"/>
    </location>
    <ligand>
        <name>Zn(2+)</name>
        <dbReference type="ChEBI" id="CHEBI:29105"/>
        <note>catalytic</note>
    </ligand>
</feature>
<feature type="binding site" evidence="10">
    <location>
        <position position="644"/>
    </location>
    <ligand>
        <name>Zn(2+)</name>
        <dbReference type="ChEBI" id="CHEBI:29105"/>
        <note>catalytic</note>
    </ligand>
</feature>
<dbReference type="RefSeq" id="WP_188697053.1">
    <property type="nucleotide sequence ID" value="NZ_BMLY01000007.1"/>
</dbReference>
<dbReference type="HAMAP" id="MF_00172">
    <property type="entry name" value="Meth_synth"/>
    <property type="match status" value="1"/>
</dbReference>
<evidence type="ECO:0000259" key="12">
    <source>
        <dbReference type="Pfam" id="PF08267"/>
    </source>
</evidence>
<feature type="binding site" evidence="10">
    <location>
        <position position="606"/>
    </location>
    <ligand>
        <name>5-methyltetrahydropteroyltri-L-glutamate</name>
        <dbReference type="ChEBI" id="CHEBI:58207"/>
    </ligand>
</feature>
<evidence type="ECO:0000256" key="4">
    <source>
        <dbReference type="ARBA" id="ARBA00022603"/>
    </source>
</evidence>
<keyword evidence="6 10" id="KW-0808">Transferase</keyword>
<feature type="binding site" evidence="10">
    <location>
        <position position="600"/>
    </location>
    <ligand>
        <name>L-methionine</name>
        <dbReference type="ChEBI" id="CHEBI:57844"/>
    </ligand>
</feature>
<dbReference type="NCBIfam" id="NF003556">
    <property type="entry name" value="PRK05222.1"/>
    <property type="match status" value="1"/>
</dbReference>
<feature type="binding site" evidence="10">
    <location>
        <begin position="516"/>
        <end position="517"/>
    </location>
    <ligand>
        <name>5-methyltetrahydropteroyltri-L-glutamate</name>
        <dbReference type="ChEBI" id="CHEBI:58207"/>
    </ligand>
</feature>
<dbReference type="InterPro" id="IPR013215">
    <property type="entry name" value="Cbl-indep_Met_Synth_N"/>
</dbReference>
<feature type="binding site" evidence="10">
    <location>
        <begin position="432"/>
        <end position="434"/>
    </location>
    <ligand>
        <name>L-methionine</name>
        <dbReference type="ChEBI" id="CHEBI:57844"/>
    </ligand>
</feature>
<reference evidence="14" key="1">
    <citation type="journal article" date="2019" name="Int. J. Syst. Evol. Microbiol.">
        <title>The Global Catalogue of Microorganisms (GCM) 10K type strain sequencing project: providing services to taxonomists for standard genome sequencing and annotation.</title>
        <authorList>
            <consortium name="The Broad Institute Genomics Platform"/>
            <consortium name="The Broad Institute Genome Sequencing Center for Infectious Disease"/>
            <person name="Wu L."/>
            <person name="Ma J."/>
        </authorList>
    </citation>
    <scope>NUCLEOTIDE SEQUENCE [LARGE SCALE GENOMIC DNA]</scope>
    <source>
        <strain evidence="14">CGMCC 1.8860</strain>
    </source>
</reference>
<dbReference type="PIRSF" id="PIRSF000382">
    <property type="entry name" value="MeTrfase_B12_ind"/>
    <property type="match status" value="1"/>
</dbReference>
<dbReference type="PANTHER" id="PTHR30519">
    <property type="entry name" value="5-METHYLTETRAHYDROPTEROYLTRIGLUTAMATE--HOMOCYSTEINE METHYLTRANSFERASE"/>
    <property type="match status" value="1"/>
</dbReference>
<dbReference type="Pfam" id="PF08267">
    <property type="entry name" value="Meth_synt_1"/>
    <property type="match status" value="1"/>
</dbReference>
<evidence type="ECO:0000256" key="6">
    <source>
        <dbReference type="ARBA" id="ARBA00022679"/>
    </source>
</evidence>
<evidence type="ECO:0000256" key="7">
    <source>
        <dbReference type="ARBA" id="ARBA00022723"/>
    </source>
</evidence>
<feature type="binding site" evidence="10">
    <location>
        <position position="642"/>
    </location>
    <ligand>
        <name>Zn(2+)</name>
        <dbReference type="ChEBI" id="CHEBI:29105"/>
        <note>catalytic</note>
    </ligand>
</feature>
<dbReference type="EMBL" id="BMLY01000007">
    <property type="protein sequence ID" value="GGP27679.1"/>
    <property type="molecule type" value="Genomic_DNA"/>
</dbReference>
<feature type="active site" description="Proton donor" evidence="10">
    <location>
        <position position="695"/>
    </location>
</feature>
<name>A0ABQ2PPZ2_9NEIS</name>
<feature type="binding site" evidence="10">
    <location>
        <position position="562"/>
    </location>
    <ligand>
        <name>5-methyltetrahydropteroyltri-L-glutamate</name>
        <dbReference type="ChEBI" id="CHEBI:58207"/>
    </ligand>
</feature>
<proteinExistence type="inferred from homology"/>
<evidence type="ECO:0000256" key="8">
    <source>
        <dbReference type="ARBA" id="ARBA00022833"/>
    </source>
</evidence>
<comment type="caution">
    <text evidence="13">The sequence shown here is derived from an EMBL/GenBank/DDBJ whole genome shotgun (WGS) entry which is preliminary data.</text>
</comment>
<comment type="similarity">
    <text evidence="3 10">Belongs to the vitamin-B12 independent methionine synthase family.</text>
</comment>
<comment type="function">
    <text evidence="1 10">Catalyzes the transfer of a methyl group from 5-methyltetrahydrofolate to homocysteine resulting in methionine formation.</text>
</comment>
<dbReference type="CDD" id="cd03311">
    <property type="entry name" value="CIMS_C_terminal_like"/>
    <property type="match status" value="1"/>
</dbReference>
<feature type="binding site" evidence="10">
    <location>
        <begin position="16"/>
        <end position="19"/>
    </location>
    <ligand>
        <name>5-methyltetrahydropteroyltri-L-glutamate</name>
        <dbReference type="ChEBI" id="CHEBI:58207"/>
    </ligand>
</feature>
<evidence type="ECO:0000313" key="14">
    <source>
        <dbReference type="Proteomes" id="UP000621859"/>
    </source>
</evidence>
<dbReference type="InterPro" id="IPR038071">
    <property type="entry name" value="UROD/MetE-like_sf"/>
</dbReference>
<dbReference type="EC" id="2.1.1.14" evidence="10"/>
<evidence type="ECO:0000313" key="13">
    <source>
        <dbReference type="EMBL" id="GGP27679.1"/>
    </source>
</evidence>
<comment type="catalytic activity">
    <reaction evidence="10">
        <text>5-methyltetrahydropteroyltri-L-glutamate + L-homocysteine = tetrahydropteroyltri-L-glutamate + L-methionine</text>
        <dbReference type="Rhea" id="RHEA:21196"/>
        <dbReference type="ChEBI" id="CHEBI:57844"/>
        <dbReference type="ChEBI" id="CHEBI:58140"/>
        <dbReference type="ChEBI" id="CHEBI:58199"/>
        <dbReference type="ChEBI" id="CHEBI:58207"/>
        <dbReference type="EC" id="2.1.1.14"/>
    </reaction>
</comment>
<dbReference type="GO" id="GO:0032259">
    <property type="term" value="P:methylation"/>
    <property type="evidence" value="ECO:0007669"/>
    <property type="project" value="UniProtKB-KW"/>
</dbReference>
<evidence type="ECO:0000256" key="1">
    <source>
        <dbReference type="ARBA" id="ARBA00002777"/>
    </source>
</evidence>
<feature type="binding site" evidence="10">
    <location>
        <begin position="432"/>
        <end position="434"/>
    </location>
    <ligand>
        <name>L-homocysteine</name>
        <dbReference type="ChEBI" id="CHEBI:58199"/>
    </ligand>
</feature>
<keyword evidence="9 10" id="KW-0486">Methionine biosynthesis</keyword>
<dbReference type="GO" id="GO:0008168">
    <property type="term" value="F:methyltransferase activity"/>
    <property type="evidence" value="ECO:0007669"/>
    <property type="project" value="UniProtKB-KW"/>
</dbReference>
<protein>
    <recommendedName>
        <fullName evidence="10">5-methyltetrahydropteroyltriglutamate--homocysteine methyltransferase</fullName>
        <ecNumber evidence="10">2.1.1.14</ecNumber>
    </recommendedName>
    <alternativeName>
        <fullName evidence="10">Cobalamin-independent methionine synthase</fullName>
    </alternativeName>
    <alternativeName>
        <fullName evidence="10">Methionine synthase, vitamin-B12 independent isozyme</fullName>
    </alternativeName>
</protein>
<dbReference type="Pfam" id="PF01717">
    <property type="entry name" value="Meth_synt_2"/>
    <property type="match status" value="1"/>
</dbReference>
<keyword evidence="5 10" id="KW-0028">Amino-acid biosynthesis</keyword>